<dbReference type="OrthoDB" id="68328at2759"/>
<reference evidence="3" key="1">
    <citation type="submission" date="2021-03" db="EMBL/GenBank/DDBJ databases">
        <authorList>
            <person name="Li Z."/>
            <person name="Yang C."/>
        </authorList>
    </citation>
    <scope>NUCLEOTIDE SEQUENCE</scope>
    <source>
        <strain evidence="3">Dzin_1.0</strain>
        <tissue evidence="3">Leaf</tissue>
    </source>
</reference>
<dbReference type="Gene3D" id="2.120.10.80">
    <property type="entry name" value="Kelch-type beta propeller"/>
    <property type="match status" value="1"/>
</dbReference>
<proteinExistence type="predicted"/>
<comment type="caution">
    <text evidence="3">The sequence shown here is derived from an EMBL/GenBank/DDBJ whole genome shotgun (WGS) entry which is preliminary data.</text>
</comment>
<dbReference type="InterPro" id="IPR006652">
    <property type="entry name" value="Kelch_1"/>
</dbReference>
<dbReference type="SUPFAM" id="SSF117281">
    <property type="entry name" value="Kelch motif"/>
    <property type="match status" value="1"/>
</dbReference>
<dbReference type="PANTHER" id="PTHR46344">
    <property type="entry name" value="OS02G0202900 PROTEIN"/>
    <property type="match status" value="1"/>
</dbReference>
<dbReference type="SMART" id="SM00612">
    <property type="entry name" value="Kelch"/>
    <property type="match status" value="1"/>
</dbReference>
<keyword evidence="4" id="KW-1185">Reference proteome</keyword>
<accession>A0A9D5BZZ4</accession>
<protein>
    <submittedName>
        <fullName evidence="3">Uncharacterized protein</fullName>
    </submittedName>
</protein>
<name>A0A9D5BZZ4_9LILI</name>
<sequence length="368" mass="42058">MSFHIKPLQNSQSLDGGDNLRRALIPHRPLSLEHHNHGIFWKYYWGIVPRRNHHVLRCVSRRWNAVLCSEEWISCRQKNNLEETWIYALCRDNATGRNCFYVLDPEPARRCWKLHRDIPTQCSKIEGMSLEALGKKLYFLGGRTFAEGTTDKVYSYDASANKWEEGVPMSSARCYFLSASLGKKLYVVGGKEESLADQDSWDIYDSHSNSWSSNKFSMPADDIAEIIPLDDKIYTIHKVWNFPYAGIYDPLRSRWNKTNNDFASYCGPTIVIDDNLYMLDESSGTRLMIWRKSCEEWVPLGRLSHQLTQPPCQLVAIGRKIFVVGQGLHTVVIDVDIAAKVEGMLVSSSFFSKSNSNLSLISCKAISI</sequence>
<dbReference type="Pfam" id="PF01344">
    <property type="entry name" value="Kelch_1"/>
    <property type="match status" value="1"/>
</dbReference>
<organism evidence="3 4">
    <name type="scientific">Dioscorea zingiberensis</name>
    <dbReference type="NCBI Taxonomy" id="325984"/>
    <lineage>
        <taxon>Eukaryota</taxon>
        <taxon>Viridiplantae</taxon>
        <taxon>Streptophyta</taxon>
        <taxon>Embryophyta</taxon>
        <taxon>Tracheophyta</taxon>
        <taxon>Spermatophyta</taxon>
        <taxon>Magnoliopsida</taxon>
        <taxon>Liliopsida</taxon>
        <taxon>Dioscoreales</taxon>
        <taxon>Dioscoreaceae</taxon>
        <taxon>Dioscorea</taxon>
    </lineage>
</organism>
<reference evidence="3" key="2">
    <citation type="journal article" date="2022" name="Hortic Res">
        <title>The genome of Dioscorea zingiberensis sheds light on the biosynthesis, origin and evolution of the medicinally important diosgenin saponins.</title>
        <authorList>
            <person name="Li Y."/>
            <person name="Tan C."/>
            <person name="Li Z."/>
            <person name="Guo J."/>
            <person name="Li S."/>
            <person name="Chen X."/>
            <person name="Wang C."/>
            <person name="Dai X."/>
            <person name="Yang H."/>
            <person name="Song W."/>
            <person name="Hou L."/>
            <person name="Xu J."/>
            <person name="Tong Z."/>
            <person name="Xu A."/>
            <person name="Yuan X."/>
            <person name="Wang W."/>
            <person name="Yang Q."/>
            <person name="Chen L."/>
            <person name="Sun Z."/>
            <person name="Wang K."/>
            <person name="Pan B."/>
            <person name="Chen J."/>
            <person name="Bao Y."/>
            <person name="Liu F."/>
            <person name="Qi X."/>
            <person name="Gang D.R."/>
            <person name="Wen J."/>
            <person name="Li J."/>
        </authorList>
    </citation>
    <scope>NUCLEOTIDE SEQUENCE</scope>
    <source>
        <strain evidence="3">Dzin_1.0</strain>
    </source>
</reference>
<evidence type="ECO:0000313" key="3">
    <source>
        <dbReference type="EMBL" id="KAJ0963790.1"/>
    </source>
</evidence>
<dbReference type="AlphaFoldDB" id="A0A9D5BZZ4"/>
<evidence type="ECO:0000313" key="4">
    <source>
        <dbReference type="Proteomes" id="UP001085076"/>
    </source>
</evidence>
<dbReference type="PANTHER" id="PTHR46344:SF26">
    <property type="entry name" value="F-BOX DOMAIN-CONTAINING PROTEIN"/>
    <property type="match status" value="1"/>
</dbReference>
<evidence type="ECO:0000256" key="2">
    <source>
        <dbReference type="ARBA" id="ARBA00022737"/>
    </source>
</evidence>
<dbReference type="Proteomes" id="UP001085076">
    <property type="component" value="Miscellaneous, Linkage group lg09"/>
</dbReference>
<dbReference type="EMBL" id="JAGGNH010000009">
    <property type="protein sequence ID" value="KAJ0963790.1"/>
    <property type="molecule type" value="Genomic_DNA"/>
</dbReference>
<keyword evidence="2" id="KW-0677">Repeat</keyword>
<evidence type="ECO:0000256" key="1">
    <source>
        <dbReference type="ARBA" id="ARBA00022441"/>
    </source>
</evidence>
<dbReference type="InterPro" id="IPR015915">
    <property type="entry name" value="Kelch-typ_b-propeller"/>
</dbReference>
<keyword evidence="1" id="KW-0880">Kelch repeat</keyword>
<gene>
    <name evidence="3" type="ORF">J5N97_028912</name>
</gene>